<dbReference type="Pfam" id="PF03807">
    <property type="entry name" value="F420_oxidored"/>
    <property type="match status" value="1"/>
</dbReference>
<dbReference type="InterPro" id="IPR036291">
    <property type="entry name" value="NAD(P)-bd_dom_sf"/>
</dbReference>
<dbReference type="PANTHER" id="PTHR14239">
    <property type="entry name" value="DUDULIN-RELATED"/>
    <property type="match status" value="1"/>
</dbReference>
<feature type="domain" description="Pyrroline-5-carboxylate reductase catalytic N-terminal" evidence="2">
    <location>
        <begin position="3"/>
        <end position="91"/>
    </location>
</feature>
<accession>A0ABT9MUE3</accession>
<dbReference type="Gene3D" id="3.40.50.720">
    <property type="entry name" value="NAD(P)-binding Rossmann-like Domain"/>
    <property type="match status" value="1"/>
</dbReference>
<name>A0ABT9MUE3_9ACTN</name>
<proteinExistence type="predicted"/>
<dbReference type="EMBL" id="JAUSRA010000001">
    <property type="protein sequence ID" value="MDP9795015.1"/>
    <property type="molecule type" value="Genomic_DNA"/>
</dbReference>
<gene>
    <name evidence="3" type="ORF">J2S43_003527</name>
</gene>
<dbReference type="InterPro" id="IPR028939">
    <property type="entry name" value="P5C_Rdtase_cat_N"/>
</dbReference>
<evidence type="ECO:0000259" key="2">
    <source>
        <dbReference type="Pfam" id="PF03807"/>
    </source>
</evidence>
<keyword evidence="4" id="KW-1185">Reference proteome</keyword>
<evidence type="ECO:0000256" key="1">
    <source>
        <dbReference type="ARBA" id="ARBA00023002"/>
    </source>
</evidence>
<dbReference type="InterPro" id="IPR051267">
    <property type="entry name" value="STEAP_metalloreductase"/>
</dbReference>
<protein>
    <submittedName>
        <fullName evidence="3">Dinucleotide-binding enzyme</fullName>
    </submittedName>
</protein>
<organism evidence="3 4">
    <name type="scientific">Catenuloplanes nepalensis</name>
    <dbReference type="NCBI Taxonomy" id="587533"/>
    <lineage>
        <taxon>Bacteria</taxon>
        <taxon>Bacillati</taxon>
        <taxon>Actinomycetota</taxon>
        <taxon>Actinomycetes</taxon>
        <taxon>Micromonosporales</taxon>
        <taxon>Micromonosporaceae</taxon>
        <taxon>Catenuloplanes</taxon>
    </lineage>
</organism>
<comment type="caution">
    <text evidence="3">The sequence shown here is derived from an EMBL/GenBank/DDBJ whole genome shotgun (WGS) entry which is preliminary data.</text>
</comment>
<dbReference type="RefSeq" id="WP_306830473.1">
    <property type="nucleotide sequence ID" value="NZ_JAUSRA010000001.1"/>
</dbReference>
<dbReference type="Proteomes" id="UP001240984">
    <property type="component" value="Unassembled WGS sequence"/>
</dbReference>
<keyword evidence="1" id="KW-0560">Oxidoreductase</keyword>
<reference evidence="3 4" key="1">
    <citation type="submission" date="2023-07" db="EMBL/GenBank/DDBJ databases">
        <title>Sequencing the genomes of 1000 actinobacteria strains.</title>
        <authorList>
            <person name="Klenk H.-P."/>
        </authorList>
    </citation>
    <scope>NUCLEOTIDE SEQUENCE [LARGE SCALE GENOMIC DNA]</scope>
    <source>
        <strain evidence="3 4">DSM 44710</strain>
    </source>
</reference>
<evidence type="ECO:0000313" key="4">
    <source>
        <dbReference type="Proteomes" id="UP001240984"/>
    </source>
</evidence>
<evidence type="ECO:0000313" key="3">
    <source>
        <dbReference type="EMBL" id="MDP9795015.1"/>
    </source>
</evidence>
<dbReference type="SUPFAM" id="SSF51735">
    <property type="entry name" value="NAD(P)-binding Rossmann-fold domains"/>
    <property type="match status" value="1"/>
</dbReference>
<sequence>MATIGFIGSGNLGSALARLVAIAGHDVVLSNSRGPETLGERLTRVGPRASAGTVADAAARGDLVVVSTPLRAYRSVPVAPLRGKVVIDTINFDPARDGDYPEITAGRQTASGVLQEHLPESFVVKAFSNMFFKHLATMGRPAGAPDRSTLPIAGDDAEAKRTVATLADEAGFDTLDAGPLAESRRFARGTPAFHAYLDPDGMFTAPGRPASTTALAKLLAAAN</sequence>